<dbReference type="AlphaFoldDB" id="A0A174DTG6"/>
<feature type="transmembrane region" description="Helical" evidence="1">
    <location>
        <begin position="76"/>
        <end position="98"/>
    </location>
</feature>
<reference evidence="2 3" key="1">
    <citation type="submission" date="2015-09" db="EMBL/GenBank/DDBJ databases">
        <authorList>
            <consortium name="Pathogen Informatics"/>
        </authorList>
    </citation>
    <scope>NUCLEOTIDE SEQUENCE [LARGE SCALE GENOMIC DNA]</scope>
    <source>
        <strain evidence="2 3">2789STDY5608838</strain>
    </source>
</reference>
<sequence length="122" mass="13364">MLKNEERIAEIKRRIAKKEQQQRMRRRRIVSAVCIAACFAVIVGVSFAMPGIVGQIEPGTSSGFETAATILGGSTALGYMVIGLLAFILGVCVTVLCFRIRQLNKEEQTEMKKEDDGDGTVQ</sequence>
<name>A0A174DTG6_9FIRM</name>
<dbReference type="EMBL" id="CYZA01000015">
    <property type="protein sequence ID" value="CUO27416.1"/>
    <property type="molecule type" value="Genomic_DNA"/>
</dbReference>
<accession>A0A174DTG6</accession>
<dbReference type="RefSeq" id="WP_055053818.1">
    <property type="nucleotide sequence ID" value="NZ_CYZA01000015.1"/>
</dbReference>
<evidence type="ECO:0000313" key="3">
    <source>
        <dbReference type="Proteomes" id="UP000095447"/>
    </source>
</evidence>
<evidence type="ECO:0000256" key="1">
    <source>
        <dbReference type="SAM" id="Phobius"/>
    </source>
</evidence>
<feature type="transmembrane region" description="Helical" evidence="1">
    <location>
        <begin position="29"/>
        <end position="56"/>
    </location>
</feature>
<evidence type="ECO:0008006" key="4">
    <source>
        <dbReference type="Google" id="ProtNLM"/>
    </source>
</evidence>
<proteinExistence type="predicted"/>
<protein>
    <recommendedName>
        <fullName evidence="4">DUF4179 domain-containing protein</fullName>
    </recommendedName>
</protein>
<keyword evidence="1" id="KW-0812">Transmembrane</keyword>
<gene>
    <name evidence="2" type="ORF">ERS852395_02531</name>
</gene>
<dbReference type="Proteomes" id="UP000095447">
    <property type="component" value="Unassembled WGS sequence"/>
</dbReference>
<keyword evidence="1" id="KW-0472">Membrane</keyword>
<evidence type="ECO:0000313" key="2">
    <source>
        <dbReference type="EMBL" id="CUO27416.1"/>
    </source>
</evidence>
<organism evidence="2 3">
    <name type="scientific">Blautia obeum</name>
    <dbReference type="NCBI Taxonomy" id="40520"/>
    <lineage>
        <taxon>Bacteria</taxon>
        <taxon>Bacillati</taxon>
        <taxon>Bacillota</taxon>
        <taxon>Clostridia</taxon>
        <taxon>Lachnospirales</taxon>
        <taxon>Lachnospiraceae</taxon>
        <taxon>Blautia</taxon>
    </lineage>
</organism>
<keyword evidence="1" id="KW-1133">Transmembrane helix</keyword>